<proteinExistence type="predicted"/>
<evidence type="ECO:0000313" key="5">
    <source>
        <dbReference type="EMBL" id="MCS4488887.1"/>
    </source>
</evidence>
<comment type="subcellular location">
    <subcellularLocation>
        <location evidence="1">Cell envelope</location>
    </subcellularLocation>
</comment>
<sequence length="1707" mass="190860">MKKFHKFRWRLNKTARKKVLGLMGVAVALFVLYSLVLPALTLDSQTANQTSGVHVESQTSASTSASDSSNIPTSTNLAPEDNSLAQTDTEKGETKEEEKLLTAPTTLKAEENGLLVTAQVTAEDKLPEGVSLKVKEIKEDTEDYQQSVKKAQEKLSLKNAPSVHVYDISFIKDNQELEPESKVSVTITPKDALETSKDDLKVLHVKDDGEVELVNSENTGDEHKTTEVKFESDSFSNFLLVDPSEPKTDSTPVTGEDRDASGNEENQDNNSSSNDNPEANTFKVRFISDDKEVTQTAVIANTRIEMLPENPFKAGYRFDHWEDVRTHDTVTADTIVTEDMTVQAVYTKVSIYTVTVNYYYYNNSSKKDVTFYTHIFQLEDRDTPYQITPPASTKVLKREDSTLASDATYYPKNPLIDIKKGDLESKDAADGKIDGNVTMTLQYVPYSAEYTVHYMLKDLTGNGYSEIQKVTARGVIDSTVSPQILSYDYATFEKTKAVELTKAKGQDLYVYYTRNRFNLYYDTRGARDYIAPDSALYGSPLSITQTKPVRRGYTFVGWHEKEDLSDPAKTIGMIVLDKNKTLYAEWKADDVDYRINYYKEVYDNGTNTTHYVYDSTVVKKAKTGTTLHAKDAPDLASVPDGYERESAPNGPNATSSVTVDAKGTSILKVYYSLVHYTIRFDLDHSDALSGYGKGQGEMTVGDKTYTYTEAPYQITDVVLGQNIHANWPKVNNIRYIIVGSDKTQKAFAGWDPNGLVANPTNDKKPVDERAKLKIKSREVTTDIIKYADSNHVVTYKAYWQPQLVSKTTERYLQSADNPNLYEKSDEYSGVYNSRAGSKIYGGAVNGFILRSDVPAGYPPAEEKDSNGVTTTYRFYYTRNNYSIDYYIGSRKLKTLSNIPFDANINTETYNAMPERPKSGATTDYSDYTWGGWYTDAEFNTPYTFDKMPSHNLVLYARWVPPTFKVTFDLNGGEGQAPPTQEVSKYQTAEEVDNPTRSSYIFDGWYTAPEGGDLYDWDMPITQDTTLYAHWRLKPLTYKVRYLDADNDNPLAAEKVVTSPAFSYHQEIEEKPLAITGYLPKDSHQTVTLDYDTNQNVITFYYTKKAAKIKYTVRYLLKDDPTKQVAPPVERTVDGNTIVAKESAAAVDKSYLAGQLGQSADNMEDYYPLTDAESIVLTSNQTNNDIIFYYVAYDTAHLTINYLDMDGKPLQGVSPDTVMLRKPSQYHVDHKAITGYTYAKSEDSKGDKNKEIYKIAKGDKITINLYYQKNITLTAATKNKDYDAKPLTLHNNDLNDLATGYEQSLETGDRLTAISYSGSQTDAGSSKVLPSEAKIVDATGKSRNYYYAIKYGAGALTVNKRHFTMIVTGDRLETTYDGTEKVISGRMTTVGDDDLYKKTDMTYSGPRYVREKDAGTYPLNLTGKFENINNNFDVVWQCHDGELVIKRRPVSLTSASAERGFDGTALTARTVTASTPTATTGFVLDEGVTYNVTGSQTRAGSTPNSFTYAPKLNTKLTNYDISTTTGRLRVTPRVNLQKTKADWTALAGGKFQISRLENGVWTAVDGMSDLTITSTNGITLPDGLKAGRYRLTETQAPDGYVILDKSIYLTVVEHPDVNNRTYFTSHFTDESGTSTQPREARFVRGSGNYNDRIQIVNIPGRALPHTGGIGTTLYIVIGGALVALSTVLQLYYWYHKHRERSDDTSQTF</sequence>
<feature type="transmembrane region" description="Helical" evidence="3">
    <location>
        <begin position="1672"/>
        <end position="1693"/>
    </location>
</feature>
<dbReference type="InterPro" id="IPR042229">
    <property type="entry name" value="Listeria/Bacterioides_rpt_sf"/>
</dbReference>
<evidence type="ECO:0000256" key="1">
    <source>
        <dbReference type="ARBA" id="ARBA00004196"/>
    </source>
</evidence>
<feature type="domain" description="SpaA-like prealbumin fold" evidence="4">
    <location>
        <begin position="1533"/>
        <end position="1612"/>
    </location>
</feature>
<keyword evidence="3" id="KW-1133">Transmembrane helix</keyword>
<comment type="caution">
    <text evidence="5">The sequence shown here is derived from an EMBL/GenBank/DDBJ whole genome shotgun (WGS) entry which is preliminary data.</text>
</comment>
<evidence type="ECO:0000256" key="3">
    <source>
        <dbReference type="SAM" id="Phobius"/>
    </source>
</evidence>
<dbReference type="Gene3D" id="2.60.40.10">
    <property type="entry name" value="Immunoglobulins"/>
    <property type="match status" value="1"/>
</dbReference>
<dbReference type="InterPro" id="IPR013378">
    <property type="entry name" value="InlB-like_B-rpt"/>
</dbReference>
<evidence type="ECO:0000259" key="4">
    <source>
        <dbReference type="Pfam" id="PF17802"/>
    </source>
</evidence>
<dbReference type="Gene3D" id="3.10.20.320">
    <property type="entry name" value="Putative peptidoglycan bound protein (lpxtg motif)"/>
    <property type="match status" value="1"/>
</dbReference>
<dbReference type="RefSeq" id="WP_259139308.1">
    <property type="nucleotide sequence ID" value="NZ_JANUXX010000011.1"/>
</dbReference>
<dbReference type="Pfam" id="PF09479">
    <property type="entry name" value="Flg_new"/>
    <property type="match status" value="4"/>
</dbReference>
<organism evidence="5 6">
    <name type="scientific">Streptococcus sciuri</name>
    <dbReference type="NCBI Taxonomy" id="2973939"/>
    <lineage>
        <taxon>Bacteria</taxon>
        <taxon>Bacillati</taxon>
        <taxon>Bacillota</taxon>
        <taxon>Bacilli</taxon>
        <taxon>Lactobacillales</taxon>
        <taxon>Streptococcaceae</taxon>
        <taxon>Streptococcus</taxon>
    </lineage>
</organism>
<dbReference type="NCBIfam" id="TIGR02543">
    <property type="entry name" value="List_Bact_rpt"/>
    <property type="match status" value="2"/>
</dbReference>
<feature type="region of interest" description="Disordered" evidence="2">
    <location>
        <begin position="239"/>
        <end position="279"/>
    </location>
</feature>
<keyword evidence="3" id="KW-0472">Membrane</keyword>
<feature type="compositionally biased region" description="Basic and acidic residues" evidence="2">
    <location>
        <begin position="88"/>
        <end position="99"/>
    </location>
</feature>
<dbReference type="Pfam" id="PF17802">
    <property type="entry name" value="SpaA"/>
    <property type="match status" value="1"/>
</dbReference>
<evidence type="ECO:0000313" key="6">
    <source>
        <dbReference type="Proteomes" id="UP001206548"/>
    </source>
</evidence>
<gene>
    <name evidence="5" type="ORF">NXS10_07975</name>
</gene>
<reference evidence="5 6" key="1">
    <citation type="journal article" date="2023" name="Int. J. Syst. Evol. Microbiol.">
        <title>Streptococcus sciuri sp. nov., Staphylococcus marylandisciuri sp. nov. and Staphylococcus americanisciuri sp. nov., isolated from faeces of eastern grey squirrel (Sciurus carolinensis).</title>
        <authorList>
            <person name="Volokhov D.V."/>
            <person name="Zagorodnyaya T.A."/>
            <person name="Furtak V.A."/>
            <person name="Nattanmai G."/>
            <person name="Randall L."/>
            <person name="Jose S."/>
            <person name="Gao Y."/>
            <person name="Eisenberg T."/>
            <person name="Delmonte P."/>
            <person name="Blom J."/>
            <person name="Mitchell K.K."/>
        </authorList>
    </citation>
    <scope>NUCLEOTIDE SEQUENCE [LARGE SCALE GENOMIC DNA]</scope>
    <source>
        <strain evidence="5 6">SQ9-PEA</strain>
    </source>
</reference>
<accession>A0ABT2F932</accession>
<evidence type="ECO:0000256" key="2">
    <source>
        <dbReference type="SAM" id="MobiDB-lite"/>
    </source>
</evidence>
<feature type="region of interest" description="Disordered" evidence="2">
    <location>
        <begin position="53"/>
        <end position="99"/>
    </location>
</feature>
<dbReference type="InterPro" id="IPR013783">
    <property type="entry name" value="Ig-like_fold"/>
</dbReference>
<keyword evidence="6" id="KW-1185">Reference proteome</keyword>
<feature type="compositionally biased region" description="Low complexity" evidence="2">
    <location>
        <begin position="268"/>
        <end position="279"/>
    </location>
</feature>
<feature type="compositionally biased region" description="Low complexity" evidence="2">
    <location>
        <begin position="57"/>
        <end position="75"/>
    </location>
</feature>
<protein>
    <submittedName>
        <fullName evidence="5">InlB B-repeat-containing protein</fullName>
    </submittedName>
</protein>
<dbReference type="InterPro" id="IPR041033">
    <property type="entry name" value="SpaA_PFL_dom_1"/>
</dbReference>
<keyword evidence="3" id="KW-0812">Transmembrane</keyword>
<feature type="transmembrane region" description="Helical" evidence="3">
    <location>
        <begin position="20"/>
        <end position="40"/>
    </location>
</feature>
<dbReference type="EMBL" id="JANUXX010000011">
    <property type="protein sequence ID" value="MCS4488887.1"/>
    <property type="molecule type" value="Genomic_DNA"/>
</dbReference>
<name>A0ABT2F932_9STRE</name>
<feature type="region of interest" description="Disordered" evidence="2">
    <location>
        <begin position="630"/>
        <end position="657"/>
    </location>
</feature>
<dbReference type="Gene3D" id="2.60.40.4270">
    <property type="entry name" value="Listeria-Bacteroides repeat domain"/>
    <property type="match status" value="4"/>
</dbReference>
<dbReference type="Proteomes" id="UP001206548">
    <property type="component" value="Unassembled WGS sequence"/>
</dbReference>